<dbReference type="EMBL" id="FOVE01000009">
    <property type="protein sequence ID" value="SFN44782.1"/>
    <property type="molecule type" value="Genomic_DNA"/>
</dbReference>
<sequence length="106" mass="11940">MPYKLMVNDNYHYMDKDECYCDGTYASAEEALAKARKIVDDFLADSYAPGMTAGALFFQYKSFGEAPWLAQTGDDPHVKFSAWEYAKQRCTELCGSNAPEPNQEEA</sequence>
<reference evidence="2" key="1">
    <citation type="submission" date="2016-10" db="EMBL/GenBank/DDBJ databases">
        <authorList>
            <person name="Varghese N."/>
            <person name="Submissions S."/>
        </authorList>
    </citation>
    <scope>NUCLEOTIDE SEQUENCE [LARGE SCALE GENOMIC DNA]</scope>
    <source>
        <strain evidence="2">DSM 6150</strain>
    </source>
</reference>
<protein>
    <submittedName>
        <fullName evidence="1">Uncharacterized protein</fullName>
    </submittedName>
</protein>
<dbReference type="AlphaFoldDB" id="A0A1I4Z3F1"/>
<accession>A0A1I4Z3F1</accession>
<evidence type="ECO:0000313" key="1">
    <source>
        <dbReference type="EMBL" id="SFN44782.1"/>
    </source>
</evidence>
<proteinExistence type="predicted"/>
<dbReference type="RefSeq" id="WP_143085999.1">
    <property type="nucleotide sequence ID" value="NZ_FOVE01000009.1"/>
</dbReference>
<name>A0A1I4Z3F1_9NEIS</name>
<keyword evidence="2" id="KW-1185">Reference proteome</keyword>
<dbReference type="STRING" id="83765.SAMN05660284_01512"/>
<dbReference type="Proteomes" id="UP000242869">
    <property type="component" value="Unassembled WGS sequence"/>
</dbReference>
<gene>
    <name evidence="1" type="ORF">SAMN05660284_01512</name>
</gene>
<organism evidence="1 2">
    <name type="scientific">Formivibrio citricus</name>
    <dbReference type="NCBI Taxonomy" id="83765"/>
    <lineage>
        <taxon>Bacteria</taxon>
        <taxon>Pseudomonadati</taxon>
        <taxon>Pseudomonadota</taxon>
        <taxon>Betaproteobacteria</taxon>
        <taxon>Neisseriales</taxon>
        <taxon>Chitinibacteraceae</taxon>
        <taxon>Formivibrio</taxon>
    </lineage>
</organism>
<evidence type="ECO:0000313" key="2">
    <source>
        <dbReference type="Proteomes" id="UP000242869"/>
    </source>
</evidence>
<dbReference type="OrthoDB" id="8082647at2"/>